<name>A0A6N4R8Q5_BLAVI</name>
<evidence type="ECO:0000256" key="9">
    <source>
        <dbReference type="SAM" id="MobiDB-lite"/>
    </source>
</evidence>
<evidence type="ECO:0000313" key="12">
    <source>
        <dbReference type="EMBL" id="TKW60577.1"/>
    </source>
</evidence>
<dbReference type="PANTHER" id="PTHR11831:SF4">
    <property type="entry name" value="SMALL RIBOSOMAL SUBUNIT PROTEIN US4M"/>
    <property type="match status" value="1"/>
</dbReference>
<dbReference type="GO" id="GO:0015935">
    <property type="term" value="C:small ribosomal subunit"/>
    <property type="evidence" value="ECO:0007669"/>
    <property type="project" value="InterPro"/>
</dbReference>
<comment type="function">
    <text evidence="7">With S5 and S12 plays an important role in translational accuracy.</text>
</comment>
<feature type="region of interest" description="Disordered" evidence="9">
    <location>
        <begin position="33"/>
        <end position="56"/>
    </location>
</feature>
<keyword evidence="2 7" id="KW-0699">rRNA-binding</keyword>
<evidence type="ECO:0000256" key="6">
    <source>
        <dbReference type="ARBA" id="ARBA00035254"/>
    </source>
</evidence>
<dbReference type="NCBIfam" id="NF003717">
    <property type="entry name" value="PRK05327.1"/>
    <property type="match status" value="1"/>
</dbReference>
<comment type="similarity">
    <text evidence="1 7 8">Belongs to the universal ribosomal protein uS4 family.</text>
</comment>
<dbReference type="HAMAP" id="MF_01306_B">
    <property type="entry name" value="Ribosomal_uS4_B"/>
    <property type="match status" value="1"/>
</dbReference>
<dbReference type="Pfam" id="PF00163">
    <property type="entry name" value="Ribosomal_S4"/>
    <property type="match status" value="1"/>
</dbReference>
<evidence type="ECO:0000259" key="11">
    <source>
        <dbReference type="SMART" id="SM01390"/>
    </source>
</evidence>
<dbReference type="SMART" id="SM01390">
    <property type="entry name" value="Ribosomal_S4"/>
    <property type="match status" value="1"/>
</dbReference>
<dbReference type="GO" id="GO:0006412">
    <property type="term" value="P:translation"/>
    <property type="evidence" value="ECO:0007669"/>
    <property type="project" value="UniProtKB-UniRule"/>
</dbReference>
<evidence type="ECO:0000313" key="13">
    <source>
        <dbReference type="Proteomes" id="UP000320948"/>
    </source>
</evidence>
<dbReference type="PROSITE" id="PS00632">
    <property type="entry name" value="RIBOSOMAL_S4"/>
    <property type="match status" value="1"/>
</dbReference>
<dbReference type="GO" id="GO:0019843">
    <property type="term" value="F:rRNA binding"/>
    <property type="evidence" value="ECO:0007669"/>
    <property type="project" value="UniProtKB-UniRule"/>
</dbReference>
<dbReference type="PROSITE" id="PS50889">
    <property type="entry name" value="S4"/>
    <property type="match status" value="1"/>
</dbReference>
<dbReference type="GO" id="GO:0042274">
    <property type="term" value="P:ribosomal small subunit biogenesis"/>
    <property type="evidence" value="ECO:0007669"/>
    <property type="project" value="TreeGrafter"/>
</dbReference>
<feature type="domain" description="Small ribosomal subunit protein uS4 N-terminal" evidence="11">
    <location>
        <begin position="14"/>
        <end position="103"/>
    </location>
</feature>
<dbReference type="CDD" id="cd00165">
    <property type="entry name" value="S4"/>
    <property type="match status" value="1"/>
</dbReference>
<proteinExistence type="inferred from homology"/>
<evidence type="ECO:0000256" key="1">
    <source>
        <dbReference type="ARBA" id="ARBA00007465"/>
    </source>
</evidence>
<keyword evidence="5 7" id="KW-0687">Ribonucleoprotein</keyword>
<dbReference type="Gene3D" id="1.10.1050.10">
    <property type="entry name" value="Ribosomal Protein S4 Delta 41, Chain A, domain 1"/>
    <property type="match status" value="1"/>
</dbReference>
<evidence type="ECO:0000256" key="3">
    <source>
        <dbReference type="ARBA" id="ARBA00022884"/>
    </source>
</evidence>
<dbReference type="InterPro" id="IPR036986">
    <property type="entry name" value="S4_RNA-bd_sf"/>
</dbReference>
<comment type="subunit">
    <text evidence="7">Part of the 30S ribosomal subunit. Contacts protein S5. The interaction surface between S4 and S5 is involved in control of translational fidelity.</text>
</comment>
<evidence type="ECO:0000256" key="4">
    <source>
        <dbReference type="ARBA" id="ARBA00022980"/>
    </source>
</evidence>
<dbReference type="AlphaFoldDB" id="A0A6N4R8Q5"/>
<dbReference type="SMART" id="SM00363">
    <property type="entry name" value="S4"/>
    <property type="match status" value="1"/>
</dbReference>
<reference evidence="12 13" key="1">
    <citation type="journal article" date="2017" name="Nat. Commun.">
        <title>In situ click chemistry generation of cyclooxygenase-2 inhibitors.</title>
        <authorList>
            <person name="Bhardwaj A."/>
            <person name="Kaur J."/>
            <person name="Wuest M."/>
            <person name="Wuest F."/>
        </authorList>
    </citation>
    <scope>NUCLEOTIDE SEQUENCE [LARGE SCALE GENOMIC DNA]</scope>
    <source>
        <strain evidence="12">S2_018_000_R2_106</strain>
    </source>
</reference>
<evidence type="ECO:0000256" key="2">
    <source>
        <dbReference type="ARBA" id="ARBA00022730"/>
    </source>
</evidence>
<dbReference type="SUPFAM" id="SSF55174">
    <property type="entry name" value="Alpha-L RNA-binding motif"/>
    <property type="match status" value="1"/>
</dbReference>
<evidence type="ECO:0000256" key="8">
    <source>
        <dbReference type="RuleBase" id="RU003699"/>
    </source>
</evidence>
<comment type="caution">
    <text evidence="12">The sequence shown here is derived from an EMBL/GenBank/DDBJ whole genome shotgun (WGS) entry which is preliminary data.</text>
</comment>
<dbReference type="InterPro" id="IPR001912">
    <property type="entry name" value="Ribosomal_uS4_N"/>
</dbReference>
<evidence type="ECO:0000256" key="5">
    <source>
        <dbReference type="ARBA" id="ARBA00023274"/>
    </source>
</evidence>
<dbReference type="InterPro" id="IPR002942">
    <property type="entry name" value="S4_RNA-bd"/>
</dbReference>
<dbReference type="EMBL" id="VAFM01000002">
    <property type="protein sequence ID" value="TKW60577.1"/>
    <property type="molecule type" value="Genomic_DNA"/>
</dbReference>
<evidence type="ECO:0000259" key="10">
    <source>
        <dbReference type="SMART" id="SM00363"/>
    </source>
</evidence>
<comment type="function">
    <text evidence="7">One of the primary rRNA binding proteins, it binds directly to 16S rRNA where it nucleates assembly of the body of the 30S subunit.</text>
</comment>
<keyword evidence="4 7" id="KW-0689">Ribosomal protein</keyword>
<dbReference type="Gene3D" id="3.10.290.10">
    <property type="entry name" value="RNA-binding S4 domain"/>
    <property type="match status" value="1"/>
</dbReference>
<dbReference type="InterPro" id="IPR005709">
    <property type="entry name" value="Ribosomal_uS4_bac-type"/>
</dbReference>
<accession>A0A6N4R8Q5</accession>
<gene>
    <name evidence="7 12" type="primary">rpsD</name>
    <name evidence="12" type="ORF">DI628_06655</name>
</gene>
<dbReference type="GO" id="GO:0003735">
    <property type="term" value="F:structural constituent of ribosome"/>
    <property type="evidence" value="ECO:0007669"/>
    <property type="project" value="InterPro"/>
</dbReference>
<keyword evidence="3 7" id="KW-0694">RNA-binding</keyword>
<feature type="region of interest" description="Disordered" evidence="9">
    <location>
        <begin position="1"/>
        <end position="21"/>
    </location>
</feature>
<dbReference type="Pfam" id="PF01479">
    <property type="entry name" value="S4"/>
    <property type="match status" value="1"/>
</dbReference>
<dbReference type="InterPro" id="IPR022801">
    <property type="entry name" value="Ribosomal_uS4"/>
</dbReference>
<feature type="compositionally biased region" description="Basic residues" evidence="9">
    <location>
        <begin position="12"/>
        <end position="21"/>
    </location>
</feature>
<dbReference type="PANTHER" id="PTHR11831">
    <property type="entry name" value="30S 40S RIBOSOMAL PROTEIN"/>
    <property type="match status" value="1"/>
</dbReference>
<feature type="compositionally biased region" description="Polar residues" evidence="9">
    <location>
        <begin position="1"/>
        <end position="11"/>
    </location>
</feature>
<protein>
    <recommendedName>
        <fullName evidence="6 7">Small ribosomal subunit protein uS4</fullName>
    </recommendedName>
</protein>
<dbReference type="NCBIfam" id="TIGR01017">
    <property type="entry name" value="rpsD_bact"/>
    <property type="match status" value="1"/>
</dbReference>
<feature type="domain" description="RNA-binding S4" evidence="10">
    <location>
        <begin position="104"/>
        <end position="161"/>
    </location>
</feature>
<sequence>MTKVSTNTLPSHSKRSAPKAKATRIFGENLWGSAKAPVTKRPTNPGQHGGRRKKMTDYGIQLREKQKMKTYYGGISERQFSNIYAEAVRRKGDTSENLIGLLESRLDAIVYRLNLAGSMHAARQLVNHKHILVNGKVVTIASYRVKAGDVIEAREKTRNITTVIECVQKMDRQVPEYLTFSPSEFKGTFVRMPVLDDVPYPVQMNPNLVVEFYNR</sequence>
<organism evidence="12 13">
    <name type="scientific">Blastochloris viridis</name>
    <name type="common">Rhodopseudomonas viridis</name>
    <dbReference type="NCBI Taxonomy" id="1079"/>
    <lineage>
        <taxon>Bacteria</taxon>
        <taxon>Pseudomonadati</taxon>
        <taxon>Pseudomonadota</taxon>
        <taxon>Alphaproteobacteria</taxon>
        <taxon>Hyphomicrobiales</taxon>
        <taxon>Blastochloridaceae</taxon>
        <taxon>Blastochloris</taxon>
    </lineage>
</organism>
<dbReference type="Proteomes" id="UP000320948">
    <property type="component" value="Unassembled WGS sequence"/>
</dbReference>
<evidence type="ECO:0000256" key="7">
    <source>
        <dbReference type="HAMAP-Rule" id="MF_01306"/>
    </source>
</evidence>
<dbReference type="FunFam" id="3.10.290.10:FF:000001">
    <property type="entry name" value="30S ribosomal protein S4"/>
    <property type="match status" value="1"/>
</dbReference>
<dbReference type="InterPro" id="IPR018079">
    <property type="entry name" value="Ribosomal_uS4_CS"/>
</dbReference>